<feature type="compositionally biased region" description="Low complexity" evidence="1">
    <location>
        <begin position="38"/>
        <end position="49"/>
    </location>
</feature>
<gene>
    <name evidence="2" type="ORF">B0J13DRAFT_675225</name>
</gene>
<name>A0A9P9EV58_9HYPO</name>
<evidence type="ECO:0000313" key="2">
    <source>
        <dbReference type="EMBL" id="KAH7145582.1"/>
    </source>
</evidence>
<accession>A0A9P9EV58</accession>
<evidence type="ECO:0000313" key="3">
    <source>
        <dbReference type="Proteomes" id="UP000717696"/>
    </source>
</evidence>
<feature type="compositionally biased region" description="Low complexity" evidence="1">
    <location>
        <begin position="11"/>
        <end position="29"/>
    </location>
</feature>
<dbReference type="AlphaFoldDB" id="A0A9P9EV58"/>
<dbReference type="EMBL" id="JAGMUU010000009">
    <property type="protein sequence ID" value="KAH7145582.1"/>
    <property type="molecule type" value="Genomic_DNA"/>
</dbReference>
<dbReference type="Proteomes" id="UP000717696">
    <property type="component" value="Unassembled WGS sequence"/>
</dbReference>
<proteinExistence type="predicted"/>
<organism evidence="2 3">
    <name type="scientific">Dactylonectria estremocensis</name>
    <dbReference type="NCBI Taxonomy" id="1079267"/>
    <lineage>
        <taxon>Eukaryota</taxon>
        <taxon>Fungi</taxon>
        <taxon>Dikarya</taxon>
        <taxon>Ascomycota</taxon>
        <taxon>Pezizomycotina</taxon>
        <taxon>Sordariomycetes</taxon>
        <taxon>Hypocreomycetidae</taxon>
        <taxon>Hypocreales</taxon>
        <taxon>Nectriaceae</taxon>
        <taxon>Dactylonectria</taxon>
    </lineage>
</organism>
<reference evidence="2" key="1">
    <citation type="journal article" date="2021" name="Nat. Commun.">
        <title>Genetic determinants of endophytism in the Arabidopsis root mycobiome.</title>
        <authorList>
            <person name="Mesny F."/>
            <person name="Miyauchi S."/>
            <person name="Thiergart T."/>
            <person name="Pickel B."/>
            <person name="Atanasova L."/>
            <person name="Karlsson M."/>
            <person name="Huettel B."/>
            <person name="Barry K.W."/>
            <person name="Haridas S."/>
            <person name="Chen C."/>
            <person name="Bauer D."/>
            <person name="Andreopoulos W."/>
            <person name="Pangilinan J."/>
            <person name="LaButti K."/>
            <person name="Riley R."/>
            <person name="Lipzen A."/>
            <person name="Clum A."/>
            <person name="Drula E."/>
            <person name="Henrissat B."/>
            <person name="Kohler A."/>
            <person name="Grigoriev I.V."/>
            <person name="Martin F.M."/>
            <person name="Hacquard S."/>
        </authorList>
    </citation>
    <scope>NUCLEOTIDE SEQUENCE</scope>
    <source>
        <strain evidence="2">MPI-CAGE-AT-0021</strain>
    </source>
</reference>
<comment type="caution">
    <text evidence="2">The sequence shown here is derived from an EMBL/GenBank/DDBJ whole genome shotgun (WGS) entry which is preliminary data.</text>
</comment>
<keyword evidence="3" id="KW-1185">Reference proteome</keyword>
<sequence>MSARDYYGNNYAAQQQAYPQQAQYSSQQPTYDNRGTSPYPQQYQQQQQYGAHGPADAQGQFGPDGEKGLGATLVGGGAGGWVTRKAGGGFFGSLAGAAAGALGANVLESKLKKHKKNKKDH</sequence>
<evidence type="ECO:0008006" key="4">
    <source>
        <dbReference type="Google" id="ProtNLM"/>
    </source>
</evidence>
<protein>
    <recommendedName>
        <fullName evidence="4">Glycine zipper 2TM domain-containing protein</fullName>
    </recommendedName>
</protein>
<feature type="region of interest" description="Disordered" evidence="1">
    <location>
        <begin position="1"/>
        <end position="73"/>
    </location>
</feature>
<evidence type="ECO:0000256" key="1">
    <source>
        <dbReference type="SAM" id="MobiDB-lite"/>
    </source>
</evidence>